<dbReference type="EMBL" id="SJOL01006654">
    <property type="protein sequence ID" value="TGZ64673.1"/>
    <property type="molecule type" value="Genomic_DNA"/>
</dbReference>
<evidence type="ECO:0000313" key="3">
    <source>
        <dbReference type="Proteomes" id="UP000308267"/>
    </source>
</evidence>
<keyword evidence="3" id="KW-1185">Reference proteome</keyword>
<dbReference type="CDD" id="cd17744">
    <property type="entry name" value="BRCT_MDC1_rpt1"/>
    <property type="match status" value="1"/>
</dbReference>
<gene>
    <name evidence="2" type="ORF">CRM22_006251</name>
</gene>
<comment type="caution">
    <text evidence="2">The sequence shown here is derived from an EMBL/GenBank/DDBJ whole genome shotgun (WGS) entry which is preliminary data.</text>
</comment>
<name>A0A4S2LLX9_OPIFE</name>
<proteinExistence type="predicted"/>
<evidence type="ECO:0000259" key="1">
    <source>
        <dbReference type="PROSITE" id="PS50172"/>
    </source>
</evidence>
<reference evidence="2 3" key="1">
    <citation type="journal article" date="2019" name="BMC Genomics">
        <title>New insights from Opisthorchis felineus genome: update on genomics of the epidemiologically important liver flukes.</title>
        <authorList>
            <person name="Ershov N.I."/>
            <person name="Mordvinov V.A."/>
            <person name="Prokhortchouk E.B."/>
            <person name="Pakharukova M.Y."/>
            <person name="Gunbin K.V."/>
            <person name="Ustyantsev K."/>
            <person name="Genaev M.A."/>
            <person name="Blinov A.G."/>
            <person name="Mazur A."/>
            <person name="Boulygina E."/>
            <person name="Tsygankova S."/>
            <person name="Khrameeva E."/>
            <person name="Chekanov N."/>
            <person name="Fan G."/>
            <person name="Xiao A."/>
            <person name="Zhang H."/>
            <person name="Xu X."/>
            <person name="Yang H."/>
            <person name="Solovyev V."/>
            <person name="Lee S.M."/>
            <person name="Liu X."/>
            <person name="Afonnikov D.A."/>
            <person name="Skryabin K.G."/>
        </authorList>
    </citation>
    <scope>NUCLEOTIDE SEQUENCE [LARGE SCALE GENOMIC DNA]</scope>
    <source>
        <strain evidence="2">AK-0245</strain>
        <tissue evidence="2">Whole organism</tissue>
    </source>
</reference>
<dbReference type="Proteomes" id="UP000308267">
    <property type="component" value="Unassembled WGS sequence"/>
</dbReference>
<protein>
    <recommendedName>
        <fullName evidence="1">BRCT domain-containing protein</fullName>
    </recommendedName>
</protein>
<dbReference type="SUPFAM" id="SSF52113">
    <property type="entry name" value="BRCT domain"/>
    <property type="match status" value="1"/>
</dbReference>
<dbReference type="PROSITE" id="PS50172">
    <property type="entry name" value="BRCT"/>
    <property type="match status" value="1"/>
</dbReference>
<dbReference type="OrthoDB" id="10063861at2759"/>
<evidence type="ECO:0000313" key="2">
    <source>
        <dbReference type="EMBL" id="TGZ64673.1"/>
    </source>
</evidence>
<dbReference type="AlphaFoldDB" id="A0A4S2LLX9"/>
<accession>A0A4S2LLX9</accession>
<sequence>MFLPFFFSDETLLCTLVRSSPLIGYKLLSSRATAGTAHFPLDSVSMKRCTHLVTINPFRRTVNLLRGLLSGVQIVSVDWLKNSAQQGLWLGELSYRIAFYFDMSLSVVRTLSGHSSGRRDFSYYLVFTNGNVTGFGLYFARSILMLQRGSHLHRKIL</sequence>
<dbReference type="InterPro" id="IPR001357">
    <property type="entry name" value="BRCT_dom"/>
</dbReference>
<feature type="domain" description="BRCT" evidence="1">
    <location>
        <begin position="42"/>
        <end position="97"/>
    </location>
</feature>
<dbReference type="Gene3D" id="3.40.50.10190">
    <property type="entry name" value="BRCT domain"/>
    <property type="match status" value="1"/>
</dbReference>
<organism evidence="2 3">
    <name type="scientific">Opisthorchis felineus</name>
    <dbReference type="NCBI Taxonomy" id="147828"/>
    <lineage>
        <taxon>Eukaryota</taxon>
        <taxon>Metazoa</taxon>
        <taxon>Spiralia</taxon>
        <taxon>Lophotrochozoa</taxon>
        <taxon>Platyhelminthes</taxon>
        <taxon>Trematoda</taxon>
        <taxon>Digenea</taxon>
        <taxon>Opisthorchiida</taxon>
        <taxon>Opisthorchiata</taxon>
        <taxon>Opisthorchiidae</taxon>
        <taxon>Opisthorchis</taxon>
    </lineage>
</organism>
<dbReference type="InterPro" id="IPR036420">
    <property type="entry name" value="BRCT_dom_sf"/>
</dbReference>